<keyword evidence="3 6" id="KW-0808">Transferase</keyword>
<feature type="binding site" evidence="6 7">
    <location>
        <position position="123"/>
    </location>
    <ligand>
        <name>S-adenosyl-L-methionine</name>
        <dbReference type="ChEBI" id="CHEBI:59789"/>
    </ligand>
</feature>
<dbReference type="GO" id="GO:0003723">
    <property type="term" value="F:RNA binding"/>
    <property type="evidence" value="ECO:0007669"/>
    <property type="project" value="InterPro"/>
</dbReference>
<evidence type="ECO:0000256" key="4">
    <source>
        <dbReference type="ARBA" id="ARBA00022691"/>
    </source>
</evidence>
<dbReference type="AlphaFoldDB" id="A0A6G5QH82"/>
<evidence type="ECO:0000259" key="8">
    <source>
        <dbReference type="Pfam" id="PF00588"/>
    </source>
</evidence>
<keyword evidence="1 6" id="KW-0963">Cytoplasm</keyword>
<accession>A0A6G5QH82</accession>
<dbReference type="RefSeq" id="WP_169752403.1">
    <property type="nucleotide sequence ID" value="NZ_CP012542.1"/>
</dbReference>
<evidence type="ECO:0000313" key="9">
    <source>
        <dbReference type="EMBL" id="QCD44992.1"/>
    </source>
</evidence>
<comment type="subcellular location">
    <subcellularLocation>
        <location evidence="6">Cytoplasm</location>
    </subcellularLocation>
</comment>
<comment type="catalytic activity">
    <reaction evidence="6">
        <text>5-carboxymethylaminomethyluridine(34) in tRNA(Leu) + S-adenosyl-L-methionine = 5-carboxymethylaminomethyl-2'-O-methyluridine(34) in tRNA(Leu) + S-adenosyl-L-homocysteine + H(+)</text>
        <dbReference type="Rhea" id="RHEA:43088"/>
        <dbReference type="Rhea" id="RHEA-COMP:10333"/>
        <dbReference type="Rhea" id="RHEA-COMP:10334"/>
        <dbReference type="ChEBI" id="CHEBI:15378"/>
        <dbReference type="ChEBI" id="CHEBI:57856"/>
        <dbReference type="ChEBI" id="CHEBI:59789"/>
        <dbReference type="ChEBI" id="CHEBI:74508"/>
        <dbReference type="ChEBI" id="CHEBI:74511"/>
        <dbReference type="EC" id="2.1.1.207"/>
    </reaction>
</comment>
<evidence type="ECO:0000313" key="10">
    <source>
        <dbReference type="Proteomes" id="UP000503264"/>
    </source>
</evidence>
<dbReference type="HAMAP" id="MF_01885">
    <property type="entry name" value="tRNA_methyltr_TrmL"/>
    <property type="match status" value="1"/>
</dbReference>
<sequence>MLNIVLVHPQIPQNTGAIGRMCVNANLSLHIIKPTMFDLSEKAVRRAGLDYWKILNPVIWDSLDEFLKQNLDKKERFFYATTKTNNLYFNAKFQSGDFIFFGGESTGLPSSLMSLTPQNMITIPMGKNGRSLNLAMSVGIVAYEAIRQNINEFDFRECV</sequence>
<organism evidence="9 10">
    <name type="scientific">Campylobacter mucosalis CCUG 21559</name>
    <dbReference type="NCBI Taxonomy" id="1032067"/>
    <lineage>
        <taxon>Bacteria</taxon>
        <taxon>Pseudomonadati</taxon>
        <taxon>Campylobacterota</taxon>
        <taxon>Epsilonproteobacteria</taxon>
        <taxon>Campylobacterales</taxon>
        <taxon>Campylobacteraceae</taxon>
        <taxon>Campylobacter</taxon>
    </lineage>
</organism>
<feature type="binding site" evidence="6 7">
    <location>
        <position position="131"/>
    </location>
    <ligand>
        <name>S-adenosyl-L-methionine</name>
        <dbReference type="ChEBI" id="CHEBI:59789"/>
    </ligand>
</feature>
<gene>
    <name evidence="9" type="ORF">CMUC_1226</name>
</gene>
<comment type="caution">
    <text evidence="6">Lacks conserved residue(s) required for the propagation of feature annotation.</text>
</comment>
<dbReference type="Proteomes" id="UP000503264">
    <property type="component" value="Chromosome"/>
</dbReference>
<dbReference type="Gene3D" id="3.40.1280.10">
    <property type="match status" value="1"/>
</dbReference>
<dbReference type="PANTHER" id="PTHR42971">
    <property type="entry name" value="TRNA (CYTIDINE(34)-2'-O)-METHYLTRANSFERASE"/>
    <property type="match status" value="1"/>
</dbReference>
<dbReference type="SUPFAM" id="SSF75217">
    <property type="entry name" value="alpha/beta knot"/>
    <property type="match status" value="1"/>
</dbReference>
<keyword evidence="5 6" id="KW-0819">tRNA processing</keyword>
<evidence type="ECO:0000256" key="1">
    <source>
        <dbReference type="ARBA" id="ARBA00022490"/>
    </source>
</evidence>
<name>A0A6G5QH82_9BACT</name>
<proteinExistence type="inferred from homology"/>
<evidence type="ECO:0000256" key="2">
    <source>
        <dbReference type="ARBA" id="ARBA00022603"/>
    </source>
</evidence>
<evidence type="ECO:0000256" key="5">
    <source>
        <dbReference type="ARBA" id="ARBA00022694"/>
    </source>
</evidence>
<dbReference type="InterPro" id="IPR029028">
    <property type="entry name" value="Alpha/beta_knot_MTases"/>
</dbReference>
<dbReference type="InterPro" id="IPR001537">
    <property type="entry name" value="SpoU_MeTrfase"/>
</dbReference>
<dbReference type="InterPro" id="IPR029026">
    <property type="entry name" value="tRNA_m1G_MTases_N"/>
</dbReference>
<keyword evidence="2 6" id="KW-0489">Methyltransferase</keyword>
<feature type="binding site" evidence="6 7">
    <location>
        <position position="102"/>
    </location>
    <ligand>
        <name>S-adenosyl-L-methionine</name>
        <dbReference type="ChEBI" id="CHEBI:59789"/>
    </ligand>
</feature>
<evidence type="ECO:0000256" key="7">
    <source>
        <dbReference type="PIRSR" id="PIRSR029256-1"/>
    </source>
</evidence>
<dbReference type="GO" id="GO:0005737">
    <property type="term" value="C:cytoplasm"/>
    <property type="evidence" value="ECO:0007669"/>
    <property type="project" value="UniProtKB-SubCell"/>
</dbReference>
<dbReference type="PANTHER" id="PTHR42971:SF1">
    <property type="entry name" value="TRNA (CYTIDINE(34)-2'-O)-METHYLTRANSFERASE"/>
    <property type="match status" value="1"/>
</dbReference>
<evidence type="ECO:0000256" key="6">
    <source>
        <dbReference type="HAMAP-Rule" id="MF_01885"/>
    </source>
</evidence>
<evidence type="ECO:0000256" key="3">
    <source>
        <dbReference type="ARBA" id="ARBA00022679"/>
    </source>
</evidence>
<dbReference type="EMBL" id="CP012542">
    <property type="protein sequence ID" value="QCD44992.1"/>
    <property type="molecule type" value="Genomic_DNA"/>
</dbReference>
<comment type="function">
    <text evidence="6">Could methylate the ribose at the nucleotide 34 wobble position in tRNA.</text>
</comment>
<dbReference type="GO" id="GO:0002130">
    <property type="term" value="P:wobble position ribose methylation"/>
    <property type="evidence" value="ECO:0007669"/>
    <property type="project" value="TreeGrafter"/>
</dbReference>
<feature type="domain" description="tRNA/rRNA methyltransferase SpoU type" evidence="8">
    <location>
        <begin position="2"/>
        <end position="143"/>
    </location>
</feature>
<reference evidence="9 10" key="1">
    <citation type="submission" date="2016-07" db="EMBL/GenBank/DDBJ databases">
        <title>Comparative genomics of the Campylobacter concisus group.</title>
        <authorList>
            <person name="Miller W.G."/>
            <person name="Yee E."/>
            <person name="Chapman M.H."/>
            <person name="Huynh S."/>
            <person name="Bono J.L."/>
            <person name="On S.L.W."/>
            <person name="StLeger J."/>
            <person name="Foster G."/>
            <person name="Parker C.T."/>
        </authorList>
    </citation>
    <scope>NUCLEOTIDE SEQUENCE [LARGE SCALE GENOMIC DNA]</scope>
    <source>
        <strain evidence="9 10">CCUG 21559</strain>
    </source>
</reference>
<comment type="similarity">
    <text evidence="6">Belongs to the class IV-like SAM-binding methyltransferase superfamily. RNA methyltransferase TrmH family. TrmL subfamily.</text>
</comment>
<dbReference type="Pfam" id="PF00588">
    <property type="entry name" value="SpoU_methylase"/>
    <property type="match status" value="1"/>
</dbReference>
<keyword evidence="4 6" id="KW-0949">S-adenosyl-L-methionine</keyword>
<protein>
    <recommendedName>
        <fullName evidence="6">Putative tRNA (cytidine(34)-2'-O)-methyltransferase</fullName>
        <ecNumber evidence="6">2.1.1.207</ecNumber>
    </recommendedName>
    <alternativeName>
        <fullName evidence="6">tRNA (cytidine/uridine-2'-O-)-methyltransferase</fullName>
    </alternativeName>
</protein>
<dbReference type="InterPro" id="IPR016914">
    <property type="entry name" value="TrmL"/>
</dbReference>
<comment type="catalytic activity">
    <reaction evidence="6">
        <text>cytidine(34) in tRNA + S-adenosyl-L-methionine = 2'-O-methylcytidine(34) in tRNA + S-adenosyl-L-homocysteine + H(+)</text>
        <dbReference type="Rhea" id="RHEA:43084"/>
        <dbReference type="Rhea" id="RHEA-COMP:10331"/>
        <dbReference type="Rhea" id="RHEA-COMP:10332"/>
        <dbReference type="ChEBI" id="CHEBI:15378"/>
        <dbReference type="ChEBI" id="CHEBI:57856"/>
        <dbReference type="ChEBI" id="CHEBI:59789"/>
        <dbReference type="ChEBI" id="CHEBI:74495"/>
        <dbReference type="ChEBI" id="CHEBI:82748"/>
        <dbReference type="EC" id="2.1.1.207"/>
    </reaction>
</comment>
<dbReference type="EC" id="2.1.1.207" evidence="6"/>
<keyword evidence="10" id="KW-1185">Reference proteome</keyword>
<dbReference type="GO" id="GO:0008175">
    <property type="term" value="F:tRNA methyltransferase activity"/>
    <property type="evidence" value="ECO:0007669"/>
    <property type="project" value="UniProtKB-UniRule"/>
</dbReference>
<dbReference type="GO" id="GO:0008757">
    <property type="term" value="F:S-adenosylmethionine-dependent methyltransferase activity"/>
    <property type="evidence" value="ECO:0007669"/>
    <property type="project" value="UniProtKB-UniRule"/>
</dbReference>
<dbReference type="CDD" id="cd18094">
    <property type="entry name" value="SpoU-like_TrmL"/>
    <property type="match status" value="1"/>
</dbReference>
<dbReference type="PIRSF" id="PIRSF029256">
    <property type="entry name" value="SpoU_TrmH_prd"/>
    <property type="match status" value="1"/>
</dbReference>